<feature type="transmembrane region" description="Helical" evidence="5">
    <location>
        <begin position="254"/>
        <end position="287"/>
    </location>
</feature>
<feature type="domain" description="HTTM-like" evidence="6">
    <location>
        <begin position="15"/>
        <end position="292"/>
    </location>
</feature>
<evidence type="ECO:0000256" key="3">
    <source>
        <dbReference type="ARBA" id="ARBA00022989"/>
    </source>
</evidence>
<dbReference type="OrthoDB" id="128729at2"/>
<dbReference type="PANTHER" id="PTHR39535">
    <property type="entry name" value="SPORULATION-DELAYING PROTEIN SDPB"/>
    <property type="match status" value="1"/>
</dbReference>
<feature type="transmembrane region" description="Helical" evidence="5">
    <location>
        <begin position="74"/>
        <end position="95"/>
    </location>
</feature>
<reference evidence="7 8" key="1">
    <citation type="journal article" date="1994" name="J. Ferment. Bioeng.">
        <title>Molecular cloning and nucleotide sequence of the gene for an alkaline protease from the alkalophilic Bacillus sp. KSM-K16.</title>
        <authorList>
            <person name="Hakamada Y."/>
            <person name="Kobayashi T."/>
            <person name="Hitomi J."/>
            <person name="Kawai S."/>
            <person name="Ito S."/>
        </authorList>
    </citation>
    <scope>NUCLEOTIDE SEQUENCE [LARGE SCALE GENOMIC DNA]</scope>
    <source>
        <strain evidence="7 8">KSM-K16</strain>
    </source>
</reference>
<proteinExistence type="predicted"/>
<reference evidence="8" key="4">
    <citation type="submission" date="2003-10" db="EMBL/GenBank/DDBJ databases">
        <title>The complete genome sequence of the alkaliphilic Bacillus clausii KSM-K16.</title>
        <authorList>
            <person name="Takaki Y."/>
            <person name="Kageyama Y."/>
            <person name="Shimamura S."/>
            <person name="Suzuki H."/>
            <person name="Nishi S."/>
            <person name="Hatada Y."/>
            <person name="Kawai S."/>
            <person name="Ito S."/>
            <person name="Horikoshi K."/>
        </authorList>
    </citation>
    <scope>NUCLEOTIDE SEQUENCE [LARGE SCALE GENOMIC DNA]</scope>
    <source>
        <strain evidence="8">KSM-K16</strain>
    </source>
</reference>
<dbReference type="Proteomes" id="UP000001168">
    <property type="component" value="Chromosome"/>
</dbReference>
<dbReference type="eggNOG" id="ENOG502ZGQB">
    <property type="taxonomic scope" value="Bacteria"/>
</dbReference>
<dbReference type="AlphaFoldDB" id="Q5WLL4"/>
<dbReference type="EMBL" id="AP006627">
    <property type="protein sequence ID" value="BAD62741.1"/>
    <property type="molecule type" value="Genomic_DNA"/>
</dbReference>
<sequence>MFERLEKKVISWAYQSQPWTNVYGLARSLIALSTALTLCFNDAKTLFLPSSDSDIFPREDLLGISIFTLVPNEYVYLNLVRYVCIVLLLIVVSGWRPQVTGIIHWYISYSFLSSAMTIDGGDSVAAVFTLLLLPLTLSDSRKWHWLHKEASTHFHSENLAKKIVALVTLVTIRVQVAILYFHSTVAKLGEEDWQNGTAVWYYMQDAMLGLNPMLFQMFEDVLTSALIVIPTWGTIILQIVLVAALFSPKKHRNYFFFLALIMHEVFAIMLGLISFSLAMIGILILYLRPLEQPFKFPNLKRSFQKQHTSNIKDTSSKEVG</sequence>
<feature type="transmembrane region" description="Helical" evidence="5">
    <location>
        <begin position="221"/>
        <end position="247"/>
    </location>
</feature>
<reference evidence="7 8" key="2">
    <citation type="journal article" date="1995" name="Appl. Microbiol. Biotechnol.">
        <title>Purification and properties of an alkaline protease from alkalophilic Bacillus sp. KSM-K16.</title>
        <authorList>
            <person name="Kobayashi T."/>
            <person name="Hakamada Y."/>
            <person name="Adachi S."/>
            <person name="Hitomi J."/>
            <person name="Yoshimatsu T."/>
            <person name="Koike K."/>
            <person name="Kawai S."/>
            <person name="Ito S."/>
        </authorList>
    </citation>
    <scope>NUCLEOTIDE SEQUENCE [LARGE SCALE GENOMIC DNA]</scope>
    <source>
        <strain evidence="7 8">KSM-K16</strain>
    </source>
</reference>
<organism evidence="7 8">
    <name type="scientific">Shouchella clausii (strain KSM-K16)</name>
    <name type="common">Alkalihalobacillus clausii</name>
    <dbReference type="NCBI Taxonomy" id="66692"/>
    <lineage>
        <taxon>Bacteria</taxon>
        <taxon>Bacillati</taxon>
        <taxon>Bacillota</taxon>
        <taxon>Bacilli</taxon>
        <taxon>Bacillales</taxon>
        <taxon>Bacillaceae</taxon>
        <taxon>Shouchella</taxon>
    </lineage>
</organism>
<accession>Q5WLL4</accession>
<dbReference type="SMART" id="SM00752">
    <property type="entry name" value="HTTM"/>
    <property type="match status" value="1"/>
</dbReference>
<protein>
    <recommendedName>
        <fullName evidence="6">HTTM-like domain-containing protein</fullName>
    </recommendedName>
</protein>
<dbReference type="NCBIfam" id="TIGR04033">
    <property type="entry name" value="export_SdpB"/>
    <property type="match status" value="1"/>
</dbReference>
<feature type="transmembrane region" description="Helical" evidence="5">
    <location>
        <begin position="163"/>
        <end position="182"/>
    </location>
</feature>
<dbReference type="InterPro" id="IPR011020">
    <property type="entry name" value="HTTM-like"/>
</dbReference>
<reference evidence="7 8" key="3">
    <citation type="journal article" date="1997" name="Protein Eng.">
        <title>High-resolution crystal structure of M-protease: phylogeny aided analysis of the high-alkaline adaptation mechanism.</title>
        <authorList>
            <person name="Shirai T."/>
            <person name="Suzuki A."/>
            <person name="Yamane T."/>
            <person name="Ashida T."/>
            <person name="Kobayashi T."/>
            <person name="Ito S."/>
        </authorList>
    </citation>
    <scope>NUCLEOTIDE SEQUENCE [LARGE SCALE GENOMIC DNA]</scope>
    <source>
        <strain evidence="7 8">KSM-K16</strain>
    </source>
</reference>
<evidence type="ECO:0000313" key="7">
    <source>
        <dbReference type="EMBL" id="BAD62741.1"/>
    </source>
</evidence>
<keyword evidence="3 5" id="KW-1133">Transmembrane helix</keyword>
<evidence type="ECO:0000256" key="5">
    <source>
        <dbReference type="SAM" id="Phobius"/>
    </source>
</evidence>
<evidence type="ECO:0000256" key="2">
    <source>
        <dbReference type="ARBA" id="ARBA00022692"/>
    </source>
</evidence>
<dbReference type="RefSeq" id="WP_011245061.1">
    <property type="nucleotide sequence ID" value="NC_006582.1"/>
</dbReference>
<keyword evidence="4 5" id="KW-0472">Membrane</keyword>
<reference evidence="7 8" key="5">
    <citation type="journal article" date="2007" name="Extremophiles">
        <title>Intragenomic diversity of the V1 regions of 16S rRNA genes in high-alkaline protease-producing Bacillus clausii spp.</title>
        <authorList>
            <person name="Kageyama Y."/>
            <person name="Takaki Y."/>
            <person name="Shimamura S."/>
            <person name="Nishi S."/>
            <person name="Nogi Y."/>
            <person name="Uchimura K."/>
            <person name="Kobayashi T."/>
            <person name="Hitomi J."/>
            <person name="Ozaki K."/>
            <person name="Kawai S."/>
            <person name="Ito S."/>
            <person name="Horikoshi K."/>
        </authorList>
    </citation>
    <scope>NUCLEOTIDE SEQUENCE [LARGE SCALE GENOMIC DNA]</scope>
    <source>
        <strain evidence="7 8">KSM-K16</strain>
    </source>
</reference>
<evidence type="ECO:0000256" key="4">
    <source>
        <dbReference type="ARBA" id="ARBA00023136"/>
    </source>
</evidence>
<feature type="transmembrane region" description="Helical" evidence="5">
    <location>
        <begin position="107"/>
        <end position="133"/>
    </location>
</feature>
<dbReference type="GO" id="GO:0012505">
    <property type="term" value="C:endomembrane system"/>
    <property type="evidence" value="ECO:0007669"/>
    <property type="project" value="UniProtKB-SubCell"/>
</dbReference>
<evidence type="ECO:0000256" key="1">
    <source>
        <dbReference type="ARBA" id="ARBA00004127"/>
    </source>
</evidence>
<gene>
    <name evidence="7" type="ordered locus">ABC0198</name>
</gene>
<evidence type="ECO:0000313" key="8">
    <source>
        <dbReference type="Proteomes" id="UP000001168"/>
    </source>
</evidence>
<dbReference type="InterPro" id="IPR023894">
    <property type="entry name" value="Sporulation_SdpB"/>
</dbReference>
<keyword evidence="8" id="KW-1185">Reference proteome</keyword>
<dbReference type="KEGG" id="bcl:ABC0198"/>
<name>Q5WLL4_SHOC1</name>
<dbReference type="PANTHER" id="PTHR39535:SF2">
    <property type="entry name" value="HTTM DOMAIN-CONTAINING PROTEIN"/>
    <property type="match status" value="1"/>
</dbReference>
<comment type="subcellular location">
    <subcellularLocation>
        <location evidence="1">Endomembrane system</location>
        <topology evidence="1">Multi-pass membrane protein</topology>
    </subcellularLocation>
</comment>
<keyword evidence="2 5" id="KW-0812">Transmembrane</keyword>
<dbReference type="InterPro" id="IPR052964">
    <property type="entry name" value="Sporulation_signal_mat"/>
</dbReference>
<dbReference type="STRING" id="66692.ABC0198"/>
<evidence type="ECO:0000259" key="6">
    <source>
        <dbReference type="SMART" id="SM00752"/>
    </source>
</evidence>
<dbReference type="HOGENOM" id="CLU_063685_0_0_9"/>